<dbReference type="AlphaFoldDB" id="A0A1I1X792"/>
<dbReference type="NCBIfam" id="TIGR02823">
    <property type="entry name" value="oxido_YhdH"/>
    <property type="match status" value="1"/>
</dbReference>
<dbReference type="InterPro" id="IPR013149">
    <property type="entry name" value="ADH-like_C"/>
</dbReference>
<dbReference type="GO" id="GO:0043957">
    <property type="term" value="F:acryloyl-CoA reductase (NADPH) activity"/>
    <property type="evidence" value="ECO:0007669"/>
    <property type="project" value="TreeGrafter"/>
</dbReference>
<dbReference type="InterPro" id="IPR051397">
    <property type="entry name" value="Zn-ADH-like_protein"/>
</dbReference>
<sequence length="381" mass="41535">MSPNEQIDLPEFSGREVYFLVKLSFDMGLQVLHTTAQVICYTYKIFGKEPLEVMDTFKALVLDKKGEQTNLDIKQLQKDDLPDGDLTIRVAYSSVNFKDGMVAVNNQLVESYPLVPGIDLAGTVMGSQDNRFKEGDEVIVTSYELGTGHWGGFSEVARVPADWAVPLPEGLSLKEAMILGTAGFTAGLSVQRLEDNGLERGQGSVLVAGATGGVGSLAVNMLAKRGYDVTASTGKSDEKDYLKKIGASEVVDRHEVEDTEQKPVRRKQWAAAVDPVGGKTLQYILSTLDYGGSVATSGLTGGTDVATSVLPFISRGINWLGIDSVKCPMEKRRDVWQLLADDFKPDMHDELVNEVTLEELPDVLRDIMESKVRGRTIVKLG</sequence>
<dbReference type="Pfam" id="PF08240">
    <property type="entry name" value="ADH_N"/>
    <property type="match status" value="1"/>
</dbReference>
<dbReference type="EMBL" id="FOMR01000007">
    <property type="protein sequence ID" value="SFE03217.1"/>
    <property type="molecule type" value="Genomic_DNA"/>
</dbReference>
<dbReference type="InterPro" id="IPR036291">
    <property type="entry name" value="NAD(P)-bd_dom_sf"/>
</dbReference>
<dbReference type="InterPro" id="IPR014188">
    <property type="entry name" value="Acrylyl-CoA_reductase_AcuI"/>
</dbReference>
<dbReference type="SUPFAM" id="SSF50129">
    <property type="entry name" value="GroES-like"/>
    <property type="match status" value="1"/>
</dbReference>
<keyword evidence="3" id="KW-1185">Reference proteome</keyword>
<dbReference type="InterPro" id="IPR013154">
    <property type="entry name" value="ADH-like_N"/>
</dbReference>
<evidence type="ECO:0000313" key="3">
    <source>
        <dbReference type="Proteomes" id="UP000199474"/>
    </source>
</evidence>
<feature type="domain" description="Enoyl reductase (ER)" evidence="1">
    <location>
        <begin position="66"/>
        <end position="378"/>
    </location>
</feature>
<protein>
    <submittedName>
        <fullName evidence="2">Putative quinone oxidoreductase, YhdH/YhfP family</fullName>
    </submittedName>
</protein>
<dbReference type="Pfam" id="PF00107">
    <property type="entry name" value="ADH_zinc_N"/>
    <property type="match status" value="1"/>
</dbReference>
<dbReference type="InterPro" id="IPR020843">
    <property type="entry name" value="ER"/>
</dbReference>
<dbReference type="Gene3D" id="3.40.50.720">
    <property type="entry name" value="NAD(P)-binding Rossmann-like Domain"/>
    <property type="match status" value="1"/>
</dbReference>
<dbReference type="PANTHER" id="PTHR43677">
    <property type="entry name" value="SHORT-CHAIN DEHYDROGENASE/REDUCTASE"/>
    <property type="match status" value="1"/>
</dbReference>
<organism evidence="2 3">
    <name type="scientific">Lentibacillus persicus</name>
    <dbReference type="NCBI Taxonomy" id="640948"/>
    <lineage>
        <taxon>Bacteria</taxon>
        <taxon>Bacillati</taxon>
        <taxon>Bacillota</taxon>
        <taxon>Bacilli</taxon>
        <taxon>Bacillales</taxon>
        <taxon>Bacillaceae</taxon>
        <taxon>Lentibacillus</taxon>
    </lineage>
</organism>
<proteinExistence type="predicted"/>
<dbReference type="Gene3D" id="3.90.180.10">
    <property type="entry name" value="Medium-chain alcohol dehydrogenases, catalytic domain"/>
    <property type="match status" value="1"/>
</dbReference>
<dbReference type="SUPFAM" id="SSF51735">
    <property type="entry name" value="NAD(P)-binding Rossmann-fold domains"/>
    <property type="match status" value="1"/>
</dbReference>
<dbReference type="SMART" id="SM00829">
    <property type="entry name" value="PKS_ER"/>
    <property type="match status" value="1"/>
</dbReference>
<name>A0A1I1X792_9BACI</name>
<evidence type="ECO:0000259" key="1">
    <source>
        <dbReference type="SMART" id="SM00829"/>
    </source>
</evidence>
<dbReference type="STRING" id="640948.SAMN05216238_107133"/>
<dbReference type="Proteomes" id="UP000199474">
    <property type="component" value="Unassembled WGS sequence"/>
</dbReference>
<gene>
    <name evidence="2" type="ORF">SAMN05216238_107133</name>
</gene>
<evidence type="ECO:0000313" key="2">
    <source>
        <dbReference type="EMBL" id="SFE03217.1"/>
    </source>
</evidence>
<dbReference type="InterPro" id="IPR011032">
    <property type="entry name" value="GroES-like_sf"/>
</dbReference>
<accession>A0A1I1X792</accession>
<reference evidence="3" key="1">
    <citation type="submission" date="2016-10" db="EMBL/GenBank/DDBJ databases">
        <authorList>
            <person name="Varghese N."/>
            <person name="Submissions S."/>
        </authorList>
    </citation>
    <scope>NUCLEOTIDE SEQUENCE [LARGE SCALE GENOMIC DNA]</scope>
    <source>
        <strain evidence="3">DSM 22530</strain>
    </source>
</reference>
<dbReference type="PANTHER" id="PTHR43677:SF1">
    <property type="entry name" value="ACRYLYL-COA REDUCTASE ACUI-RELATED"/>
    <property type="match status" value="1"/>
</dbReference>